<dbReference type="AlphaFoldDB" id="A0A7J0C377"/>
<keyword evidence="2" id="KW-1185">Reference proteome</keyword>
<gene>
    <name evidence="1" type="ORF">Sfulv_17800</name>
</gene>
<organism evidence="1 2">
    <name type="scientific">Streptomyces fulvorobeus</name>
    <dbReference type="NCBI Taxonomy" id="284028"/>
    <lineage>
        <taxon>Bacteria</taxon>
        <taxon>Bacillati</taxon>
        <taxon>Actinomycetota</taxon>
        <taxon>Actinomycetes</taxon>
        <taxon>Kitasatosporales</taxon>
        <taxon>Streptomycetaceae</taxon>
        <taxon>Streptomyces</taxon>
    </lineage>
</organism>
<sequence length="125" mass="13747">MPRKRPRTVTFAAALESLEPAEPVDGPLALSPAGTGELVDADGCRWLVHRGPLDVRLAKRRVRTADVMIIGEGAGDRLRCVPPEERDAAWASIKDRIDSDGLPSYQPYQFTSADGRELLYIEQTC</sequence>
<accession>A0A7J0C377</accession>
<proteinExistence type="predicted"/>
<evidence type="ECO:0000313" key="1">
    <source>
        <dbReference type="EMBL" id="GFM96969.1"/>
    </source>
</evidence>
<reference evidence="1 2" key="1">
    <citation type="submission" date="2020-05" db="EMBL/GenBank/DDBJ databases">
        <title>Whole genome shotgun sequence of Streptomyces fulvorobeus NBRC 15897.</title>
        <authorList>
            <person name="Komaki H."/>
            <person name="Tamura T."/>
        </authorList>
    </citation>
    <scope>NUCLEOTIDE SEQUENCE [LARGE SCALE GENOMIC DNA]</scope>
    <source>
        <strain evidence="1 2">NBRC 15897</strain>
    </source>
</reference>
<protein>
    <submittedName>
        <fullName evidence="1">Uncharacterized protein</fullName>
    </submittedName>
</protein>
<dbReference type="EMBL" id="BLWC01000001">
    <property type="protein sequence ID" value="GFM96969.1"/>
    <property type="molecule type" value="Genomic_DNA"/>
</dbReference>
<comment type="caution">
    <text evidence="1">The sequence shown here is derived from an EMBL/GenBank/DDBJ whole genome shotgun (WGS) entry which is preliminary data.</text>
</comment>
<name>A0A7J0C377_9ACTN</name>
<evidence type="ECO:0000313" key="2">
    <source>
        <dbReference type="Proteomes" id="UP000498980"/>
    </source>
</evidence>
<dbReference type="Proteomes" id="UP000498980">
    <property type="component" value="Unassembled WGS sequence"/>
</dbReference>